<accession>A0A146K6N1</accession>
<reference evidence="2" key="1">
    <citation type="submission" date="2015-07" db="EMBL/GenBank/DDBJ databases">
        <title>Adaptation to a free-living lifestyle via gene acquisitions in the diplomonad Trepomonas sp. PC1.</title>
        <authorList>
            <person name="Xu F."/>
            <person name="Jerlstrom-Hultqvist J."/>
            <person name="Kolisko M."/>
            <person name="Simpson A.G.B."/>
            <person name="Roger A.J."/>
            <person name="Svard S.G."/>
            <person name="Andersson J.O."/>
        </authorList>
    </citation>
    <scope>NUCLEOTIDE SEQUENCE</scope>
    <source>
        <strain evidence="2">PC1</strain>
    </source>
</reference>
<sequence>CKENKLDFLREVKEQTPPSSWFQWCKENKLDFLREVKEQNIGKVEQNEYNLEVQQQIIYKSQQFTMTLPGYTGLMYAIVYDSIEVVHELLPDELFLASKFDCYIPTSTKNDQFQTPILNNSRIYEMLKLNNVSNYAFIPQGSTVLDLAIYLNKPVIFDLIMGHIYTLSDKKILPLMQHTNQMFMTTLMILIQQPCFFDLFEKHAEFLILQQFTFESMLGDNCSYLALKLGNYKFFKYFMSLANDPKYKKLIVLHLDQSEFGRSCSDILNKLKHFSDYNNVKILYDNFQAGKYPPAPKWLGGSDNQISNLSNQIFETKEQKGDRDLDQEKTENQQQVEADKPKLRGQSTSTLLATQQLDYQILNLLRPFDCEMCEQTLKSNPSFEHIVIERKIRASALFTGTNPHIDALLEEDE</sequence>
<proteinExistence type="predicted"/>
<evidence type="ECO:0000256" key="1">
    <source>
        <dbReference type="SAM" id="MobiDB-lite"/>
    </source>
</evidence>
<feature type="non-terminal residue" evidence="2">
    <location>
        <position position="1"/>
    </location>
</feature>
<gene>
    <name evidence="2" type="ORF">TPC1_16773</name>
</gene>
<dbReference type="EMBL" id="GDID01005032">
    <property type="protein sequence ID" value="JAP91574.1"/>
    <property type="molecule type" value="Transcribed_RNA"/>
</dbReference>
<feature type="compositionally biased region" description="Basic and acidic residues" evidence="1">
    <location>
        <begin position="318"/>
        <end position="342"/>
    </location>
</feature>
<protein>
    <submittedName>
        <fullName evidence="2">Uncharacterized protein</fullName>
    </submittedName>
</protein>
<organism evidence="2">
    <name type="scientific">Trepomonas sp. PC1</name>
    <dbReference type="NCBI Taxonomy" id="1076344"/>
    <lineage>
        <taxon>Eukaryota</taxon>
        <taxon>Metamonada</taxon>
        <taxon>Diplomonadida</taxon>
        <taxon>Hexamitidae</taxon>
        <taxon>Hexamitinae</taxon>
        <taxon>Trepomonas</taxon>
    </lineage>
</organism>
<feature type="region of interest" description="Disordered" evidence="1">
    <location>
        <begin position="318"/>
        <end position="347"/>
    </location>
</feature>
<evidence type="ECO:0000313" key="2">
    <source>
        <dbReference type="EMBL" id="JAP91574.1"/>
    </source>
</evidence>
<name>A0A146K6N1_9EUKA</name>
<dbReference type="AlphaFoldDB" id="A0A146K6N1"/>